<dbReference type="Gene3D" id="2.10.270.10">
    <property type="entry name" value="Cholin Binding"/>
    <property type="match status" value="1"/>
</dbReference>
<feature type="chain" id="PRO_5047418317" evidence="1">
    <location>
        <begin position="32"/>
        <end position="172"/>
    </location>
</feature>
<evidence type="ECO:0000256" key="1">
    <source>
        <dbReference type="SAM" id="SignalP"/>
    </source>
</evidence>
<reference evidence="2 3" key="1">
    <citation type="submission" date="2024-03" db="EMBL/GenBank/DDBJ databases">
        <title>Human intestinal bacterial collection.</title>
        <authorList>
            <person name="Pauvert C."/>
            <person name="Hitch T.C.A."/>
            <person name="Clavel T."/>
        </authorList>
    </citation>
    <scope>NUCLEOTIDE SEQUENCE [LARGE SCALE GENOMIC DNA]</scope>
    <source>
        <strain evidence="2 3">CLA-AP-H27</strain>
    </source>
</reference>
<gene>
    <name evidence="2" type="ORF">WMO41_00635</name>
</gene>
<dbReference type="SUPFAM" id="SSF69360">
    <property type="entry name" value="Cell wall binding repeat"/>
    <property type="match status" value="1"/>
</dbReference>
<sequence length="172" mass="19370">MKLRQGEMKKTMKGILAGAFLLAVGSAAVFAVGTETELKAYAAEWQQAENGDWTYKEDDGSLASGWQKIDGVWYDLDAENGVWNSHPSLDETSVCYLVENAVNRAGWFNREISEDIVLHYRVDSKNQYKYTVVVQEESRPDEIGSTLKTFEVDRRTGTAKDVSTKIVLDLYE</sequence>
<dbReference type="EMBL" id="JBBMFJ010000001">
    <property type="protein sequence ID" value="MEQ2561695.1"/>
    <property type="molecule type" value="Genomic_DNA"/>
</dbReference>
<keyword evidence="1" id="KW-0732">Signal</keyword>
<keyword evidence="3" id="KW-1185">Reference proteome</keyword>
<proteinExistence type="predicted"/>
<dbReference type="Proteomes" id="UP001437460">
    <property type="component" value="Unassembled WGS sequence"/>
</dbReference>
<organism evidence="2 3">
    <name type="scientific">Ventrimonas faecis</name>
    <dbReference type="NCBI Taxonomy" id="3133170"/>
    <lineage>
        <taxon>Bacteria</taxon>
        <taxon>Bacillati</taxon>
        <taxon>Bacillota</taxon>
        <taxon>Clostridia</taxon>
        <taxon>Lachnospirales</taxon>
        <taxon>Lachnospiraceae</taxon>
        <taxon>Ventrimonas</taxon>
    </lineage>
</organism>
<protein>
    <submittedName>
        <fullName evidence="2">Uncharacterized protein</fullName>
    </submittedName>
</protein>
<evidence type="ECO:0000313" key="3">
    <source>
        <dbReference type="Proteomes" id="UP001437460"/>
    </source>
</evidence>
<comment type="caution">
    <text evidence="2">The sequence shown here is derived from an EMBL/GenBank/DDBJ whole genome shotgun (WGS) entry which is preliminary data.</text>
</comment>
<name>A0ABV1HHB2_9FIRM</name>
<dbReference type="RefSeq" id="WP_349228143.1">
    <property type="nucleotide sequence ID" value="NZ_JBBMFJ010000001.1"/>
</dbReference>
<evidence type="ECO:0000313" key="2">
    <source>
        <dbReference type="EMBL" id="MEQ2561695.1"/>
    </source>
</evidence>
<accession>A0ABV1HHB2</accession>
<feature type="signal peptide" evidence="1">
    <location>
        <begin position="1"/>
        <end position="31"/>
    </location>
</feature>